<name>A0A8S1JXR7_9CILI</name>
<evidence type="ECO:0000313" key="1">
    <source>
        <dbReference type="EMBL" id="CAD8047423.1"/>
    </source>
</evidence>
<proteinExistence type="predicted"/>
<accession>A0A8S1JXR7</accession>
<dbReference type="Proteomes" id="UP000692954">
    <property type="component" value="Unassembled WGS sequence"/>
</dbReference>
<protein>
    <submittedName>
        <fullName evidence="1">Uncharacterized protein</fullName>
    </submittedName>
</protein>
<sequence>MELSIKFLKLHLAFENQKNQIQQPNKQSNLIMTDIQNLYYYRNDLFNCRRICH</sequence>
<organism evidence="1 2">
    <name type="scientific">Paramecium sonneborni</name>
    <dbReference type="NCBI Taxonomy" id="65129"/>
    <lineage>
        <taxon>Eukaryota</taxon>
        <taxon>Sar</taxon>
        <taxon>Alveolata</taxon>
        <taxon>Ciliophora</taxon>
        <taxon>Intramacronucleata</taxon>
        <taxon>Oligohymenophorea</taxon>
        <taxon>Peniculida</taxon>
        <taxon>Parameciidae</taxon>
        <taxon>Paramecium</taxon>
    </lineage>
</organism>
<comment type="caution">
    <text evidence="1">The sequence shown here is derived from an EMBL/GenBank/DDBJ whole genome shotgun (WGS) entry which is preliminary data.</text>
</comment>
<keyword evidence="2" id="KW-1185">Reference proteome</keyword>
<dbReference type="AlphaFoldDB" id="A0A8S1JXR7"/>
<evidence type="ECO:0000313" key="2">
    <source>
        <dbReference type="Proteomes" id="UP000692954"/>
    </source>
</evidence>
<dbReference type="EMBL" id="CAJJDN010000002">
    <property type="protein sequence ID" value="CAD8047423.1"/>
    <property type="molecule type" value="Genomic_DNA"/>
</dbReference>
<reference evidence="1" key="1">
    <citation type="submission" date="2021-01" db="EMBL/GenBank/DDBJ databases">
        <authorList>
            <consortium name="Genoscope - CEA"/>
            <person name="William W."/>
        </authorList>
    </citation>
    <scope>NUCLEOTIDE SEQUENCE</scope>
</reference>
<gene>
    <name evidence="1" type="ORF">PSON_ATCC_30995.1.T0020385</name>
</gene>